<dbReference type="Gene3D" id="2.60.40.10">
    <property type="entry name" value="Immunoglobulins"/>
    <property type="match status" value="1"/>
</dbReference>
<dbReference type="InterPro" id="IPR050208">
    <property type="entry name" value="MHC_class-I_related"/>
</dbReference>
<dbReference type="Pfam" id="PF00129">
    <property type="entry name" value="MHC_I"/>
    <property type="match status" value="1"/>
</dbReference>
<evidence type="ECO:0000313" key="4">
    <source>
        <dbReference type="Ensembl" id="ENSACIP00000000749.1"/>
    </source>
</evidence>
<dbReference type="Gene3D" id="3.30.500.10">
    <property type="entry name" value="MHC class I-like antigen recognition-like"/>
    <property type="match status" value="1"/>
</dbReference>
<protein>
    <recommendedName>
        <fullName evidence="3">Ig-like domain-containing protein</fullName>
    </recommendedName>
</protein>
<dbReference type="FunFam" id="2.60.40.10:FF:000943">
    <property type="entry name" value="Classical MHC class I molecule, alpha-chain"/>
    <property type="match status" value="1"/>
</dbReference>
<dbReference type="InterPro" id="IPR011162">
    <property type="entry name" value="MHC_I/II-like_Ag-recog"/>
</dbReference>
<reference evidence="4" key="1">
    <citation type="submission" date="2025-08" db="UniProtKB">
        <authorList>
            <consortium name="Ensembl"/>
        </authorList>
    </citation>
    <scope>IDENTIFICATION</scope>
</reference>
<dbReference type="GO" id="GO:0005615">
    <property type="term" value="C:extracellular space"/>
    <property type="evidence" value="ECO:0007669"/>
    <property type="project" value="TreeGrafter"/>
</dbReference>
<keyword evidence="5" id="KW-1185">Reference proteome</keyword>
<keyword evidence="2" id="KW-0812">Transmembrane</keyword>
<dbReference type="GO" id="GO:0009897">
    <property type="term" value="C:external side of plasma membrane"/>
    <property type="evidence" value="ECO:0007669"/>
    <property type="project" value="TreeGrafter"/>
</dbReference>
<dbReference type="Proteomes" id="UP000261340">
    <property type="component" value="Unplaced"/>
</dbReference>
<dbReference type="Pfam" id="PF07654">
    <property type="entry name" value="C1-set"/>
    <property type="match status" value="1"/>
</dbReference>
<dbReference type="GeneTree" id="ENSGT01120000271828"/>
<dbReference type="STRING" id="61819.ENSACIP00000000749"/>
<dbReference type="SUPFAM" id="SSF48726">
    <property type="entry name" value="Immunoglobulin"/>
    <property type="match status" value="1"/>
</dbReference>
<dbReference type="InterPro" id="IPR007110">
    <property type="entry name" value="Ig-like_dom"/>
</dbReference>
<keyword evidence="2" id="KW-0472">Membrane</keyword>
<keyword evidence="2" id="KW-1133">Transmembrane helix</keyword>
<accession>A0A3Q0QP42</accession>
<dbReference type="InterPro" id="IPR036179">
    <property type="entry name" value="Ig-like_dom_sf"/>
</dbReference>
<dbReference type="PANTHER" id="PTHR16675">
    <property type="entry name" value="MHC CLASS I-RELATED"/>
    <property type="match status" value="1"/>
</dbReference>
<evidence type="ECO:0000259" key="3">
    <source>
        <dbReference type="PROSITE" id="PS50835"/>
    </source>
</evidence>
<evidence type="ECO:0000256" key="1">
    <source>
        <dbReference type="ARBA" id="ARBA00023180"/>
    </source>
</evidence>
<proteinExistence type="predicted"/>
<dbReference type="SUPFAM" id="SSF54452">
    <property type="entry name" value="MHC antigen-recognition domain"/>
    <property type="match status" value="1"/>
</dbReference>
<dbReference type="InterPro" id="IPR013783">
    <property type="entry name" value="Ig-like_fold"/>
</dbReference>
<organism evidence="4 5">
    <name type="scientific">Amphilophus citrinellus</name>
    <name type="common">Midas cichlid</name>
    <name type="synonym">Cichlasoma citrinellum</name>
    <dbReference type="NCBI Taxonomy" id="61819"/>
    <lineage>
        <taxon>Eukaryota</taxon>
        <taxon>Metazoa</taxon>
        <taxon>Chordata</taxon>
        <taxon>Craniata</taxon>
        <taxon>Vertebrata</taxon>
        <taxon>Euteleostomi</taxon>
        <taxon>Actinopterygii</taxon>
        <taxon>Neopterygii</taxon>
        <taxon>Teleostei</taxon>
        <taxon>Neoteleostei</taxon>
        <taxon>Acanthomorphata</taxon>
        <taxon>Ovalentaria</taxon>
        <taxon>Cichlomorphae</taxon>
        <taxon>Cichliformes</taxon>
        <taxon>Cichlidae</taxon>
        <taxon>New World cichlids</taxon>
        <taxon>Cichlasomatinae</taxon>
        <taxon>Heroini</taxon>
        <taxon>Amphilophus</taxon>
    </lineage>
</organism>
<dbReference type="GO" id="GO:0006955">
    <property type="term" value="P:immune response"/>
    <property type="evidence" value="ECO:0007669"/>
    <property type="project" value="TreeGrafter"/>
</dbReference>
<evidence type="ECO:0000256" key="2">
    <source>
        <dbReference type="SAM" id="Phobius"/>
    </source>
</evidence>
<feature type="domain" description="Ig-like" evidence="3">
    <location>
        <begin position="201"/>
        <end position="288"/>
    </location>
</feature>
<dbReference type="InterPro" id="IPR037055">
    <property type="entry name" value="MHC_I-like_Ag-recog_sf"/>
</dbReference>
<dbReference type="SMART" id="SM00407">
    <property type="entry name" value="IGc1"/>
    <property type="match status" value="1"/>
</dbReference>
<name>A0A3Q0QP42_AMPCI</name>
<reference evidence="4" key="2">
    <citation type="submission" date="2025-09" db="UniProtKB">
        <authorList>
            <consortium name="Ensembl"/>
        </authorList>
    </citation>
    <scope>IDENTIFICATION</scope>
</reference>
<dbReference type="Ensembl" id="ENSACIT00000000786.1">
    <property type="protein sequence ID" value="ENSACIP00000000749.1"/>
    <property type="gene ID" value="ENSACIG00000000590.1"/>
</dbReference>
<dbReference type="InterPro" id="IPR003597">
    <property type="entry name" value="Ig_C1-set"/>
</dbReference>
<dbReference type="AlphaFoldDB" id="A0A3Q0QP42"/>
<keyword evidence="1" id="KW-0325">Glycoprotein</keyword>
<dbReference type="PANTHER" id="PTHR16675:SF237">
    <property type="entry name" value="MHC CLASS I ANTIGEN TRANSCRIPT VARIANT 1-RELATED"/>
    <property type="match status" value="1"/>
</dbReference>
<dbReference type="InterPro" id="IPR011161">
    <property type="entry name" value="MHC_I-like_Ag-recog"/>
</dbReference>
<evidence type="ECO:0000313" key="5">
    <source>
        <dbReference type="Proteomes" id="UP000261340"/>
    </source>
</evidence>
<dbReference type="PROSITE" id="PS50835">
    <property type="entry name" value="IG_LIKE"/>
    <property type="match status" value="1"/>
</dbReference>
<sequence length="374" mass="42723">FFAHTGLLLTISQSESMKHSLKYFITASSGHPNISEFQGVGLVDGVEAGHCDSSNRILELRQDWAKKILEKDPRQLHHYSYVCFENLPDFFRGEISRLKQEFDQSGGVHILQRIDGCEWDDNTGEVTGLERYGYNGEDFIELDLKTLTWIALKPEAAATKLRWDAEININTTVDFFTKVCPLWLSTVWDIARGSLQRTVLPSVSLLQKSPSSPISCHATGFYPDRAVMFWRKDGEEIHEGVDHGEILPNADETFQMSIDLSVSSVKPEDWSRYECVFQLSGVEDSIVTRLNETRKPLYWTAEGAVRWMEHIHVALAVCEPLAYLDGTVKLHIIDGERREPAPDSEPFLFSFCSFPFFSLIFFFFLVEAAHDWLR</sequence>
<feature type="transmembrane region" description="Helical" evidence="2">
    <location>
        <begin position="347"/>
        <end position="366"/>
    </location>
</feature>